<dbReference type="Pfam" id="PF18962">
    <property type="entry name" value="Por_Secre_tail"/>
    <property type="match status" value="1"/>
</dbReference>
<feature type="chain" id="PRO_5017549083" evidence="1">
    <location>
        <begin position="19"/>
        <end position="614"/>
    </location>
</feature>
<dbReference type="InterPro" id="IPR026444">
    <property type="entry name" value="Secre_tail"/>
</dbReference>
<evidence type="ECO:0000259" key="2">
    <source>
        <dbReference type="Pfam" id="PF18962"/>
    </source>
</evidence>
<comment type="caution">
    <text evidence="3">The sequence shown here is derived from an EMBL/GenBank/DDBJ whole genome shotgun (WGS) entry which is preliminary data.</text>
</comment>
<sequence length="614" mass="68661">MKHLLFTIAIALGWQAAAQFTIFGIEAEAPQAQNTSARVATQAEVLFPFWEDFSTSGSTPDTLKWAYGANVYISPSLAKNPPTYQAATFDGLQGNGAAYDLTSEFNAPTDSLVSQPIPMGTDAIDQNSTYLSFFWQAGGYGELPDDNDSIRVQLLDVDSVWHTVWGQVGGEENAFETFQQEIIKIDDQRFFHNNLRIKFQAFTSRRGPFDTWHIDYIYLNDNRSSDDLSHFDRGMTGVLTNLFAPYHEISIHQFNANPERYLSPQQTQVFNLDGVFHTLEYYQQIQNLATGEYYTDAFLDNGGGGGLKAYEMRRVTGASSFAWPELTEDSLVLQSTFYYKTGDKHLFEQVVGTDTVFEAIDLKVNDTIRAQYTLHNHLAYDDGTAEFAAALNLLQGQLAIKFGLEAPDTLSHIDIYFPSIAPDASSKSIDIKVWNQLSDRGIKISQPFTVPAPTGLNAFTRIQLSEPILVEDTFYIGYQQNTDNYLGVGFDRSNPAASDMIYYNVSDGWEQNTQLKGAIMIRPVFDADTLITTELSARHLSNHKVYPNPGNGIIHVTNAPDQLQVFDLTGAYITSIEASAYKSDVFDLSFLEDGIYLLVIDNNSPPKKLIIRHE</sequence>
<dbReference type="OrthoDB" id="1488838at2"/>
<dbReference type="RefSeq" id="WP_115869026.1">
    <property type="nucleotide sequence ID" value="NZ_QREG01000015.1"/>
</dbReference>
<evidence type="ECO:0000313" key="4">
    <source>
        <dbReference type="Proteomes" id="UP000256779"/>
    </source>
</evidence>
<gene>
    <name evidence="3" type="ORF">C7460_11559</name>
</gene>
<accession>A0A3D9KZT6</accession>
<dbReference type="AlphaFoldDB" id="A0A3D9KZT6"/>
<dbReference type="NCBIfam" id="TIGR04183">
    <property type="entry name" value="Por_Secre_tail"/>
    <property type="match status" value="1"/>
</dbReference>
<dbReference type="Proteomes" id="UP000256779">
    <property type="component" value="Unassembled WGS sequence"/>
</dbReference>
<dbReference type="EMBL" id="QREG01000015">
    <property type="protein sequence ID" value="RED96168.1"/>
    <property type="molecule type" value="Genomic_DNA"/>
</dbReference>
<feature type="signal peptide" evidence="1">
    <location>
        <begin position="1"/>
        <end position="18"/>
    </location>
</feature>
<evidence type="ECO:0000256" key="1">
    <source>
        <dbReference type="SAM" id="SignalP"/>
    </source>
</evidence>
<reference evidence="3 4" key="1">
    <citation type="submission" date="2018-07" db="EMBL/GenBank/DDBJ databases">
        <title>Genomic Encyclopedia of Type Strains, Phase IV (KMG-IV): sequencing the most valuable type-strain genomes for metagenomic binning, comparative biology and taxonomic classification.</title>
        <authorList>
            <person name="Goeker M."/>
        </authorList>
    </citation>
    <scope>NUCLEOTIDE SEQUENCE [LARGE SCALE GENOMIC DNA]</scope>
    <source>
        <strain evidence="3 4">DSM 4134</strain>
    </source>
</reference>
<proteinExistence type="predicted"/>
<feature type="domain" description="Secretion system C-terminal sorting" evidence="2">
    <location>
        <begin position="545"/>
        <end position="611"/>
    </location>
</feature>
<organism evidence="3 4">
    <name type="scientific">Marinoscillum furvescens DSM 4134</name>
    <dbReference type="NCBI Taxonomy" id="1122208"/>
    <lineage>
        <taxon>Bacteria</taxon>
        <taxon>Pseudomonadati</taxon>
        <taxon>Bacteroidota</taxon>
        <taxon>Cytophagia</taxon>
        <taxon>Cytophagales</taxon>
        <taxon>Reichenbachiellaceae</taxon>
        <taxon>Marinoscillum</taxon>
    </lineage>
</organism>
<keyword evidence="1" id="KW-0732">Signal</keyword>
<name>A0A3D9KZT6_MARFU</name>
<keyword evidence="4" id="KW-1185">Reference proteome</keyword>
<evidence type="ECO:0000313" key="3">
    <source>
        <dbReference type="EMBL" id="RED96168.1"/>
    </source>
</evidence>
<protein>
    <submittedName>
        <fullName evidence="3">Putative secreted protein (Por secretion system target)</fullName>
    </submittedName>
</protein>